<accession>A0A5J4VAQ2</accession>
<evidence type="ECO:0000313" key="2">
    <source>
        <dbReference type="EMBL" id="KAA6379573.1"/>
    </source>
</evidence>
<sequence length="226" mass="25641">MNQMQFHNQGLFQETIGYSALSKGLLFFVSKRMDADKRDYSESKRHLDVVFDLIAQDLCETVYSTVDVVETRGIQLVVRDKKTNQLVVVANSEDEKRNIKKVLQQLSGQVSRAEMQLGSLILREMISKQPDSMNVMNVEGVLLGGFYLAALLAKGKDLGTFSQGIQISSQVLKHWSEYVKGALGEKWGIDVGDYQNLDKLISFRCNQIEKRYKPTSPVQEKGQIWE</sequence>
<evidence type="ECO:0000256" key="1">
    <source>
        <dbReference type="SAM" id="Coils"/>
    </source>
</evidence>
<comment type="caution">
    <text evidence="2">The sequence shown here is derived from an EMBL/GenBank/DDBJ whole genome shotgun (WGS) entry which is preliminary data.</text>
</comment>
<evidence type="ECO:0000313" key="3">
    <source>
        <dbReference type="Proteomes" id="UP000324800"/>
    </source>
</evidence>
<dbReference type="AlphaFoldDB" id="A0A5J4VAQ2"/>
<protein>
    <submittedName>
        <fullName evidence="2">Uncharacterized protein</fullName>
    </submittedName>
</protein>
<reference evidence="2 3" key="1">
    <citation type="submission" date="2019-03" db="EMBL/GenBank/DDBJ databases">
        <title>Single cell metagenomics reveals metabolic interactions within the superorganism composed of flagellate Streblomastix strix and complex community of Bacteroidetes bacteria on its surface.</title>
        <authorList>
            <person name="Treitli S.C."/>
            <person name="Kolisko M."/>
            <person name="Husnik F."/>
            <person name="Keeling P."/>
            <person name="Hampl V."/>
        </authorList>
    </citation>
    <scope>NUCLEOTIDE SEQUENCE [LARGE SCALE GENOMIC DNA]</scope>
    <source>
        <strain evidence="2">ST1C</strain>
    </source>
</reference>
<dbReference type="EMBL" id="SNRW01008408">
    <property type="protein sequence ID" value="KAA6379573.1"/>
    <property type="molecule type" value="Genomic_DNA"/>
</dbReference>
<organism evidence="2 3">
    <name type="scientific">Streblomastix strix</name>
    <dbReference type="NCBI Taxonomy" id="222440"/>
    <lineage>
        <taxon>Eukaryota</taxon>
        <taxon>Metamonada</taxon>
        <taxon>Preaxostyla</taxon>
        <taxon>Oxymonadida</taxon>
        <taxon>Streblomastigidae</taxon>
        <taxon>Streblomastix</taxon>
    </lineage>
</organism>
<proteinExistence type="predicted"/>
<feature type="coiled-coil region" evidence="1">
    <location>
        <begin position="89"/>
        <end position="116"/>
    </location>
</feature>
<name>A0A5J4VAQ2_9EUKA</name>
<gene>
    <name evidence="2" type="ORF">EZS28_024900</name>
</gene>
<keyword evidence="1" id="KW-0175">Coiled coil</keyword>
<dbReference type="Proteomes" id="UP000324800">
    <property type="component" value="Unassembled WGS sequence"/>
</dbReference>